<evidence type="ECO:0000256" key="9">
    <source>
        <dbReference type="ARBA" id="ARBA00048359"/>
    </source>
</evidence>
<evidence type="ECO:0000256" key="5">
    <source>
        <dbReference type="ARBA" id="ARBA00022840"/>
    </source>
</evidence>
<keyword evidence="2 10" id="KW-0963">Cytoplasm</keyword>
<evidence type="ECO:0000259" key="11">
    <source>
        <dbReference type="Pfam" id="PF00133"/>
    </source>
</evidence>
<proteinExistence type="inferred from homology"/>
<dbReference type="RefSeq" id="WP_264982666.1">
    <property type="nucleotide sequence ID" value="NZ_AP026708.1"/>
</dbReference>
<dbReference type="EMBL" id="AP026708">
    <property type="protein sequence ID" value="BDQ32595.1"/>
    <property type="molecule type" value="Genomic_DNA"/>
</dbReference>
<dbReference type="CDD" id="cd00818">
    <property type="entry name" value="IleRS_core"/>
    <property type="match status" value="1"/>
</dbReference>
<dbReference type="InterPro" id="IPR033708">
    <property type="entry name" value="Anticodon_Ile_BEm"/>
</dbReference>
<evidence type="ECO:0000259" key="12">
    <source>
        <dbReference type="Pfam" id="PF06827"/>
    </source>
</evidence>
<evidence type="ECO:0000256" key="10">
    <source>
        <dbReference type="HAMAP-Rule" id="MF_02002"/>
    </source>
</evidence>
<dbReference type="Gene3D" id="3.40.50.620">
    <property type="entry name" value="HUPs"/>
    <property type="match status" value="2"/>
</dbReference>
<evidence type="ECO:0000313" key="14">
    <source>
        <dbReference type="EMBL" id="BDQ32595.1"/>
    </source>
</evidence>
<sequence>MSDYKKTLLLPKTQFPMKANLKQREPEMLKFWEEIKAYDAMTEAGDANNDYVLHDGPPYANGHIHMGTALNKVLKDIVVKSRNMQGQKAQYVPGWDCHGLPIEHKVEQELKKKNKELDTLTIRKICRSYAAKWLDTQRKEFKRLGVLGVWDDPYMTMKPEYEAATARELGRFMERDGVVRGKKPIYWCCDCRTALAEAEVEYEDHTSPSIYVRFPMADANFRKIADVDVSRLFILIWTTTPWTIPDNMGVAVHPDFDYALVEVNGDCYVLAEGLLEECAGKFGWDAPKTLATFKGADLEGLEAKHPIYDRVSNVVLADYVTLETGTGCVHTAPGHGREDFETGLKYGLEIYSPMNDRGQFLPEVEHFAGLNVWDANPKVIEKLTELGNLMASEKITHSYPHCWRCKEPVIFRATTQWFIGMDENDLRQRALSAIRNDVKWVPSWGEERIYNMIANRPDWCISRQRNWGVPISALICEDCDETWFDAQWVYDICDKYAQHETGCDYWFEAPLEEIVPEGLTCSKCGGNHWKRETDILDVWFDSGTSYAAVVEQRKETRFPADLYLEGSDQHRGWFHSSLLASVGTRETPPYKTVLTHGYVVDAEGRKMSKSIGNVIAPQEIIDKFGAEILRMWVSASNYQEDIRISDETLNRLVDAYRRIRNTCRYLLSNLNDFDPANQVAAGDLLPLDRYALDMVSRHHATVQEAYRKFEFHKVYHTLHNLCVVDLSAFYLDIIKDRLYVEEENGLKRRSAQTVLWQILLMLLQDMAPVLSFTAEEAFQNLPDAIKAALPQDKTMFALRFTPDATGLTGDERAKWEKLALVRGEVNKAIEPKRKDGVIGKSLDAKVTLYATEEIRTLVEAQEVDSREFFIVSKLELADLADAPADAFQGEDMTDLKVGVAAAAGDKCERCWRISEDLGTDPDYPDACPRCTAVLKTLA</sequence>
<keyword evidence="15" id="KW-1185">Reference proteome</keyword>
<evidence type="ECO:0000256" key="7">
    <source>
        <dbReference type="ARBA" id="ARBA00023146"/>
    </source>
</evidence>
<dbReference type="EC" id="6.1.1.5" evidence="10"/>
<feature type="short sequence motif" description="'HIGH' region" evidence="10">
    <location>
        <begin position="58"/>
        <end position="68"/>
    </location>
</feature>
<dbReference type="InterPro" id="IPR009080">
    <property type="entry name" value="tRNAsynth_Ia_anticodon-bd"/>
</dbReference>
<dbReference type="PANTHER" id="PTHR42765">
    <property type="entry name" value="SOLEUCYL-TRNA SYNTHETASE"/>
    <property type="match status" value="1"/>
</dbReference>
<organism evidence="14 15">
    <name type="scientific">Pseudodesulfovibrio portus</name>
    <dbReference type="NCBI Taxonomy" id="231439"/>
    <lineage>
        <taxon>Bacteria</taxon>
        <taxon>Pseudomonadati</taxon>
        <taxon>Thermodesulfobacteriota</taxon>
        <taxon>Desulfovibrionia</taxon>
        <taxon>Desulfovibrionales</taxon>
        <taxon>Desulfovibrionaceae</taxon>
    </lineage>
</organism>
<keyword evidence="10" id="KW-0862">Zinc</keyword>
<evidence type="ECO:0000256" key="6">
    <source>
        <dbReference type="ARBA" id="ARBA00022917"/>
    </source>
</evidence>
<keyword evidence="6 10" id="KW-0648">Protein biosynthesis</keyword>
<dbReference type="InterPro" id="IPR014729">
    <property type="entry name" value="Rossmann-like_a/b/a_fold"/>
</dbReference>
<dbReference type="NCBIfam" id="TIGR00392">
    <property type="entry name" value="ileS"/>
    <property type="match status" value="1"/>
</dbReference>
<comment type="similarity">
    <text evidence="1 10">Belongs to the class-I aminoacyl-tRNA synthetase family. IleS type 1 subfamily.</text>
</comment>
<dbReference type="Pfam" id="PF06827">
    <property type="entry name" value="zf-FPG_IleRS"/>
    <property type="match status" value="1"/>
</dbReference>
<evidence type="ECO:0000313" key="15">
    <source>
        <dbReference type="Proteomes" id="UP001061361"/>
    </source>
</evidence>
<feature type="short sequence motif" description="'KMSKS' region" evidence="10">
    <location>
        <begin position="606"/>
        <end position="610"/>
    </location>
</feature>
<feature type="domain" description="Aminoacyl-tRNA synthetase class Ia" evidence="11">
    <location>
        <begin position="28"/>
        <end position="645"/>
    </location>
</feature>
<accession>A0ABN6RP46</accession>
<comment type="cofactor">
    <cofactor evidence="10">
        <name>Zn(2+)</name>
        <dbReference type="ChEBI" id="CHEBI:29105"/>
    </cofactor>
    <text evidence="10">Binds 1 zinc ion per subunit.</text>
</comment>
<dbReference type="CDD" id="cd07960">
    <property type="entry name" value="Anticodon_Ia_Ile_BEm"/>
    <property type="match status" value="1"/>
</dbReference>
<keyword evidence="3 10" id="KW-0436">Ligase</keyword>
<evidence type="ECO:0000259" key="13">
    <source>
        <dbReference type="Pfam" id="PF08264"/>
    </source>
</evidence>
<dbReference type="SUPFAM" id="SSF50677">
    <property type="entry name" value="ValRS/IleRS/LeuRS editing domain"/>
    <property type="match status" value="1"/>
</dbReference>
<dbReference type="Proteomes" id="UP001061361">
    <property type="component" value="Chromosome"/>
</dbReference>
<dbReference type="PROSITE" id="PS00178">
    <property type="entry name" value="AA_TRNA_LIGASE_I"/>
    <property type="match status" value="1"/>
</dbReference>
<keyword evidence="7 10" id="KW-0030">Aminoacyl-tRNA synthetase</keyword>
<dbReference type="Pfam" id="PF08264">
    <property type="entry name" value="Anticodon_1"/>
    <property type="match status" value="1"/>
</dbReference>
<comment type="subcellular location">
    <subcellularLocation>
        <location evidence="10">Cytoplasm</location>
    </subcellularLocation>
</comment>
<dbReference type="InterPro" id="IPR023585">
    <property type="entry name" value="Ile-tRNA-ligase_type1"/>
</dbReference>
<reference evidence="14" key="1">
    <citation type="submission" date="2022-08" db="EMBL/GenBank/DDBJ databases">
        <title>Genome Sequence of the sulphate-reducing bacterium, Pseudodesulfovibrio portus JCM14722.</title>
        <authorList>
            <person name="Kondo R."/>
            <person name="Kataoka T."/>
        </authorList>
    </citation>
    <scope>NUCLEOTIDE SEQUENCE</scope>
    <source>
        <strain evidence="14">JCM 14722</strain>
    </source>
</reference>
<dbReference type="InterPro" id="IPR050081">
    <property type="entry name" value="Ile-tRNA_ligase"/>
</dbReference>
<feature type="domain" description="Methionyl/Valyl/Leucyl/Isoleucyl-tRNA synthetase anticodon-binding" evidence="13">
    <location>
        <begin position="688"/>
        <end position="847"/>
    </location>
</feature>
<dbReference type="SUPFAM" id="SSF52374">
    <property type="entry name" value="Nucleotidylyl transferase"/>
    <property type="match status" value="1"/>
</dbReference>
<feature type="binding site" evidence="10">
    <location>
        <position position="927"/>
    </location>
    <ligand>
        <name>Zn(2+)</name>
        <dbReference type="ChEBI" id="CHEBI:29105"/>
    </ligand>
</feature>
<dbReference type="GO" id="GO:0016874">
    <property type="term" value="F:ligase activity"/>
    <property type="evidence" value="ECO:0007669"/>
    <property type="project" value="UniProtKB-KW"/>
</dbReference>
<gene>
    <name evidence="10 14" type="primary">ileS</name>
    <name evidence="14" type="ORF">JCM14722_01370</name>
</gene>
<feature type="domain" description="Zinc finger FPG/IleRS-type" evidence="12">
    <location>
        <begin position="904"/>
        <end position="931"/>
    </location>
</feature>
<keyword evidence="4 10" id="KW-0547">Nucleotide-binding</keyword>
<evidence type="ECO:0000256" key="8">
    <source>
        <dbReference type="ARBA" id="ARBA00025217"/>
    </source>
</evidence>
<feature type="binding site" evidence="10">
    <location>
        <position position="609"/>
    </location>
    <ligand>
        <name>ATP</name>
        <dbReference type="ChEBI" id="CHEBI:30616"/>
    </ligand>
</feature>
<evidence type="ECO:0000256" key="1">
    <source>
        <dbReference type="ARBA" id="ARBA00006887"/>
    </source>
</evidence>
<keyword evidence="10" id="KW-0479">Metal-binding</keyword>
<keyword evidence="5 10" id="KW-0067">ATP-binding</keyword>
<comment type="subunit">
    <text evidence="10">Monomer.</text>
</comment>
<dbReference type="PRINTS" id="PR00984">
    <property type="entry name" value="TRNASYNTHILE"/>
</dbReference>
<dbReference type="InterPro" id="IPR013155">
    <property type="entry name" value="M/V/L/I-tRNA-synth_anticd-bd"/>
</dbReference>
<dbReference type="PANTHER" id="PTHR42765:SF1">
    <property type="entry name" value="ISOLEUCINE--TRNA LIGASE, MITOCHONDRIAL"/>
    <property type="match status" value="1"/>
</dbReference>
<comment type="catalytic activity">
    <reaction evidence="9 10">
        <text>tRNA(Ile) + L-isoleucine + ATP = L-isoleucyl-tRNA(Ile) + AMP + diphosphate</text>
        <dbReference type="Rhea" id="RHEA:11060"/>
        <dbReference type="Rhea" id="RHEA-COMP:9666"/>
        <dbReference type="Rhea" id="RHEA-COMP:9695"/>
        <dbReference type="ChEBI" id="CHEBI:30616"/>
        <dbReference type="ChEBI" id="CHEBI:33019"/>
        <dbReference type="ChEBI" id="CHEBI:58045"/>
        <dbReference type="ChEBI" id="CHEBI:78442"/>
        <dbReference type="ChEBI" id="CHEBI:78528"/>
        <dbReference type="ChEBI" id="CHEBI:456215"/>
        <dbReference type="EC" id="6.1.1.5"/>
    </reaction>
</comment>
<feature type="binding site" evidence="10">
    <location>
        <position position="565"/>
    </location>
    <ligand>
        <name>L-isoleucyl-5'-AMP</name>
        <dbReference type="ChEBI" id="CHEBI:178002"/>
    </ligand>
</feature>
<feature type="binding site" evidence="10">
    <location>
        <position position="910"/>
    </location>
    <ligand>
        <name>Zn(2+)</name>
        <dbReference type="ChEBI" id="CHEBI:29105"/>
    </ligand>
</feature>
<protein>
    <recommendedName>
        <fullName evidence="10">Isoleucine--tRNA ligase</fullName>
        <ecNumber evidence="10">6.1.1.5</ecNumber>
    </recommendedName>
    <alternativeName>
        <fullName evidence="10">Isoleucyl-tRNA synthetase</fullName>
        <shortName evidence="10">IleRS</shortName>
    </alternativeName>
</protein>
<dbReference type="InterPro" id="IPR001412">
    <property type="entry name" value="aa-tRNA-synth_I_CS"/>
</dbReference>
<dbReference type="Gene3D" id="1.10.730.20">
    <property type="match status" value="1"/>
</dbReference>
<comment type="function">
    <text evidence="8 10">Catalyzes the attachment of isoleucine to tRNA(Ile). As IleRS can inadvertently accommodate and process structurally similar amino acids such as valine, to avoid such errors it has two additional distinct tRNA(Ile)-dependent editing activities. One activity is designated as 'pretransfer' editing and involves the hydrolysis of activated Val-AMP. The other activity is designated 'posttransfer' editing and involves deacylation of mischarged Val-tRNA(Ile).</text>
</comment>
<dbReference type="SUPFAM" id="SSF47323">
    <property type="entry name" value="Anticodon-binding domain of a subclass of class I aminoacyl-tRNA synthetases"/>
    <property type="match status" value="1"/>
</dbReference>
<evidence type="ECO:0000256" key="4">
    <source>
        <dbReference type="ARBA" id="ARBA00022741"/>
    </source>
</evidence>
<dbReference type="InterPro" id="IPR002301">
    <property type="entry name" value="Ile-tRNA-ligase"/>
</dbReference>
<feature type="binding site" evidence="10">
    <location>
        <position position="907"/>
    </location>
    <ligand>
        <name>Zn(2+)</name>
        <dbReference type="ChEBI" id="CHEBI:29105"/>
    </ligand>
</feature>
<dbReference type="Pfam" id="PF00133">
    <property type="entry name" value="tRNA-synt_1"/>
    <property type="match status" value="1"/>
</dbReference>
<dbReference type="InterPro" id="IPR009008">
    <property type="entry name" value="Val/Leu/Ile-tRNA-synth_edit"/>
</dbReference>
<dbReference type="HAMAP" id="MF_02002">
    <property type="entry name" value="Ile_tRNA_synth_type1"/>
    <property type="match status" value="1"/>
</dbReference>
<comment type="domain">
    <text evidence="10">IleRS has two distinct active sites: one for aminoacylation and one for editing. The misactivated valine is translocated from the active site to the editing site, which sterically excludes the correctly activated isoleucine. The single editing site contains two valyl binding pockets, one specific for each substrate (Val-AMP or Val-tRNA(Ile)).</text>
</comment>
<feature type="binding site" evidence="10">
    <location>
        <position position="930"/>
    </location>
    <ligand>
        <name>Zn(2+)</name>
        <dbReference type="ChEBI" id="CHEBI:29105"/>
    </ligand>
</feature>
<dbReference type="InterPro" id="IPR010663">
    <property type="entry name" value="Znf_FPG/IleRS"/>
</dbReference>
<name>A0ABN6RP46_9BACT</name>
<dbReference type="Gene3D" id="3.90.740.10">
    <property type="entry name" value="Valyl/Leucyl/Isoleucyl-tRNA synthetase, editing domain"/>
    <property type="match status" value="1"/>
</dbReference>
<evidence type="ECO:0000256" key="3">
    <source>
        <dbReference type="ARBA" id="ARBA00022598"/>
    </source>
</evidence>
<evidence type="ECO:0000256" key="2">
    <source>
        <dbReference type="ARBA" id="ARBA00022490"/>
    </source>
</evidence>
<dbReference type="InterPro" id="IPR002300">
    <property type="entry name" value="aa-tRNA-synth_Ia"/>
</dbReference>